<gene>
    <name evidence="5" type="ORF">DD235_07400</name>
</gene>
<dbReference type="PRINTS" id="PR00811">
    <property type="entry name" value="BCTERIALGSPD"/>
</dbReference>
<evidence type="ECO:0000313" key="6">
    <source>
        <dbReference type="Proteomes" id="UP000245212"/>
    </source>
</evidence>
<dbReference type="Pfam" id="PF00263">
    <property type="entry name" value="Secretin"/>
    <property type="match status" value="1"/>
</dbReference>
<protein>
    <submittedName>
        <fullName evidence="5">Fimbrial protein</fullName>
    </submittedName>
</protein>
<accession>A0A2V1K1U9</accession>
<feature type="chain" id="PRO_5015938778" evidence="2">
    <location>
        <begin position="25"/>
        <end position="457"/>
    </location>
</feature>
<evidence type="ECO:0000313" key="5">
    <source>
        <dbReference type="EMBL" id="PWF24121.1"/>
    </source>
</evidence>
<evidence type="ECO:0000259" key="3">
    <source>
        <dbReference type="Pfam" id="PF00263"/>
    </source>
</evidence>
<dbReference type="GO" id="GO:0015627">
    <property type="term" value="C:type II protein secretion system complex"/>
    <property type="evidence" value="ECO:0007669"/>
    <property type="project" value="TreeGrafter"/>
</dbReference>
<evidence type="ECO:0000256" key="2">
    <source>
        <dbReference type="SAM" id="SignalP"/>
    </source>
</evidence>
<dbReference type="PANTHER" id="PTHR30332">
    <property type="entry name" value="PROBABLE GENERAL SECRETION PATHWAY PROTEIN D"/>
    <property type="match status" value="1"/>
</dbReference>
<feature type="signal peptide" evidence="2">
    <location>
        <begin position="1"/>
        <end position="24"/>
    </location>
</feature>
<dbReference type="GO" id="GO:0009306">
    <property type="term" value="P:protein secretion"/>
    <property type="evidence" value="ECO:0007669"/>
    <property type="project" value="InterPro"/>
</dbReference>
<feature type="domain" description="Type II/III secretion system secretin-like" evidence="3">
    <location>
        <begin position="248"/>
        <end position="409"/>
    </location>
</feature>
<reference evidence="6" key="1">
    <citation type="submission" date="2018-05" db="EMBL/GenBank/DDBJ databases">
        <authorList>
            <person name="Li Y."/>
        </authorList>
    </citation>
    <scope>NUCLEOTIDE SEQUENCE [LARGE SCALE GENOMIC DNA]</scope>
    <source>
        <strain evidence="6">3d-2-2</strain>
    </source>
</reference>
<comment type="caution">
    <text evidence="5">The sequence shown here is derived from an EMBL/GenBank/DDBJ whole genome shotgun (WGS) entry which is preliminary data.</text>
</comment>
<organism evidence="5 6">
    <name type="scientific">Corticimicrobacter populi</name>
    <dbReference type="NCBI Taxonomy" id="2175229"/>
    <lineage>
        <taxon>Bacteria</taxon>
        <taxon>Pseudomonadati</taxon>
        <taxon>Pseudomonadota</taxon>
        <taxon>Betaproteobacteria</taxon>
        <taxon>Burkholderiales</taxon>
        <taxon>Alcaligenaceae</taxon>
        <taxon>Corticimicrobacter</taxon>
    </lineage>
</organism>
<keyword evidence="6" id="KW-1185">Reference proteome</keyword>
<dbReference type="PANTHER" id="PTHR30332:SF17">
    <property type="entry name" value="TYPE IV PILIATION SYSTEM PROTEIN DR_0774-RELATED"/>
    <property type="match status" value="1"/>
</dbReference>
<dbReference type="InterPro" id="IPR004846">
    <property type="entry name" value="T2SS/T3SS_dom"/>
</dbReference>
<dbReference type="InterPro" id="IPR050810">
    <property type="entry name" value="Bact_Secretion_Sys_Channel"/>
</dbReference>
<keyword evidence="2" id="KW-0732">Signal</keyword>
<evidence type="ECO:0000259" key="4">
    <source>
        <dbReference type="Pfam" id="PF13629"/>
    </source>
</evidence>
<name>A0A2V1K1U9_9BURK</name>
<proteinExistence type="inferred from homology"/>
<evidence type="ECO:0000256" key="1">
    <source>
        <dbReference type="RuleBase" id="RU004003"/>
    </source>
</evidence>
<dbReference type="AlphaFoldDB" id="A0A2V1K1U9"/>
<sequence>MGTMMTFRGYAAASSLLTAAAALAWPVPVQARAETAVSVGDSQLLQVAGDIATVFVADPEIADVQVPGPGAVLVLGRKAGTTALYVLDAGGRRLAERRIVVRHNVDELQGILRQRFPALRLTLESAPGSMMVKGSVPDAETAEAIARTVQPYLGEKEQVINRVAISSPTQVYLQVRVTEVSKSVTQKLGVNWQALATPGRFTWGLINGRDFLQDVDGVPTYMMAADGSYSFLGGYSKNGNSVQAMIDALDKEGLVSVLAEPNLTAVSGQTASFLAGGEFPVPVKQDKDTMTVEFKPFGVALDFTPTVLSDDRISIKVRPEISEIDPNSSIVMDGLSIPGLTVRRVETTVEMASGQSFAIGGLLQNNVRDVLSKVPGLGSLPILGKLFSSSEYQNNKTELVVIVTPYLVRPTGPDQLTTPLASMRANTDIEYVLQERIGFDPLSGTVPRLTGSAGFVY</sequence>
<dbReference type="InterPro" id="IPR032789">
    <property type="entry name" value="T2SS-T3SS_pil_N"/>
</dbReference>
<feature type="domain" description="Pilus formation protein N-terminal" evidence="4">
    <location>
        <begin position="33"/>
        <end position="101"/>
    </location>
</feature>
<dbReference type="InterPro" id="IPR001775">
    <property type="entry name" value="GspD/PilQ"/>
</dbReference>
<dbReference type="EMBL" id="QETA01000002">
    <property type="protein sequence ID" value="PWF24121.1"/>
    <property type="molecule type" value="Genomic_DNA"/>
</dbReference>
<dbReference type="Pfam" id="PF13629">
    <property type="entry name" value="T2SS-T3SS_pil_N"/>
    <property type="match status" value="1"/>
</dbReference>
<comment type="similarity">
    <text evidence="1">Belongs to the bacterial secretin family.</text>
</comment>
<dbReference type="Proteomes" id="UP000245212">
    <property type="component" value="Unassembled WGS sequence"/>
</dbReference>